<dbReference type="GO" id="GO:0006888">
    <property type="term" value="P:endoplasmic reticulum to Golgi vesicle-mediated transport"/>
    <property type="evidence" value="ECO:0007669"/>
    <property type="project" value="TreeGrafter"/>
</dbReference>
<sequence length="189" mass="21328">MSFDVSTSSLNNSDPQVRYLSTSCLDFLMIELVPMAERLAKDLSLSDKIADDDEAREATFFRLESIGYRVGQGLAERFSRDRPRFTDNLDVIKFLCKDLWMILFTKQVDNLKTNHRGVYVLTDNSFRPFARMSMASRSDAVSMAQAYLWFPCGVIRGALSSMGITTTVQAETSELPGATFQIKTVQPRP</sequence>
<reference evidence="2 3" key="1">
    <citation type="journal article" date="2008" name="PLoS Genet.">
        <title>Genomic islands in the pathogenic filamentous fungus Aspergillus fumigatus.</title>
        <authorList>
            <person name="Fedorova N.D."/>
            <person name="Khaldi N."/>
            <person name="Joardar V.S."/>
            <person name="Maiti R."/>
            <person name="Amedeo P."/>
            <person name="Anderson M.J."/>
            <person name="Crabtree J."/>
            <person name="Silva J.C."/>
            <person name="Badger J.H."/>
            <person name="Albarraq A."/>
            <person name="Angiuoli S."/>
            <person name="Bussey H."/>
            <person name="Bowyer P."/>
            <person name="Cotty P.J."/>
            <person name="Dyer P.S."/>
            <person name="Egan A."/>
            <person name="Galens K."/>
            <person name="Fraser-Liggett C.M."/>
            <person name="Haas B.J."/>
            <person name="Inman J.M."/>
            <person name="Kent R."/>
            <person name="Lemieux S."/>
            <person name="Malavazi I."/>
            <person name="Orvis J."/>
            <person name="Roemer T."/>
            <person name="Ronning C.M."/>
            <person name="Sundaram J.P."/>
            <person name="Sutton G."/>
            <person name="Turner G."/>
            <person name="Venter J.C."/>
            <person name="White O.R."/>
            <person name="Whitty B.R."/>
            <person name="Youngman P."/>
            <person name="Wolfe K.H."/>
            <person name="Goldman G.H."/>
            <person name="Wortman J.R."/>
            <person name="Jiang B."/>
            <person name="Denning D.W."/>
            <person name="Nierman W.C."/>
        </authorList>
    </citation>
    <scope>NUCLEOTIDE SEQUENCE [LARGE SCALE GENOMIC DNA]</scope>
    <source>
        <strain evidence="3">ATCC 1007 / CBS 513.65 / DSM 816 / NCTC 3887 / NRRL 1</strain>
    </source>
</reference>
<dbReference type="Proteomes" id="UP000006701">
    <property type="component" value="Unassembled WGS sequence"/>
</dbReference>
<name>A1CM11_ASPCL</name>
<proteinExistence type="inferred from homology"/>
<protein>
    <submittedName>
        <fullName evidence="2">BET3 family protein</fullName>
    </submittedName>
</protein>
<evidence type="ECO:0000256" key="1">
    <source>
        <dbReference type="ARBA" id="ARBA00006218"/>
    </source>
</evidence>
<dbReference type="OrthoDB" id="941624at2759"/>
<dbReference type="InterPro" id="IPR024096">
    <property type="entry name" value="NO_sig/Golgi_transp_ligand-bd"/>
</dbReference>
<dbReference type="PANTHER" id="PTHR12817:SF0">
    <property type="entry name" value="GEO08327P1"/>
    <property type="match status" value="1"/>
</dbReference>
<keyword evidence="3" id="KW-1185">Reference proteome</keyword>
<dbReference type="GO" id="GO:0005801">
    <property type="term" value="C:cis-Golgi network"/>
    <property type="evidence" value="ECO:0007669"/>
    <property type="project" value="TreeGrafter"/>
</dbReference>
<evidence type="ECO:0000313" key="2">
    <source>
        <dbReference type="EMBL" id="EAW08598.1"/>
    </source>
</evidence>
<dbReference type="CDD" id="cd14944">
    <property type="entry name" value="TRAPPC6A_Trs33"/>
    <property type="match status" value="1"/>
</dbReference>
<dbReference type="InterPro" id="IPR037992">
    <property type="entry name" value="TRAPPC6/Trs33"/>
</dbReference>
<dbReference type="AlphaFoldDB" id="A1CM11"/>
<gene>
    <name evidence="2" type="ORF">ACLA_095310</name>
</gene>
<dbReference type="RefSeq" id="XP_001270024.1">
    <property type="nucleotide sequence ID" value="XM_001270023.1"/>
</dbReference>
<dbReference type="GeneID" id="4702326"/>
<dbReference type="GO" id="GO:0030008">
    <property type="term" value="C:TRAPP complex"/>
    <property type="evidence" value="ECO:0007669"/>
    <property type="project" value="TreeGrafter"/>
</dbReference>
<dbReference type="Pfam" id="PF04051">
    <property type="entry name" value="TRAPP"/>
    <property type="match status" value="1"/>
</dbReference>
<evidence type="ECO:0000313" key="3">
    <source>
        <dbReference type="Proteomes" id="UP000006701"/>
    </source>
</evidence>
<organism evidence="2 3">
    <name type="scientific">Aspergillus clavatus (strain ATCC 1007 / CBS 513.65 / DSM 816 / NCTC 3887 / NRRL 1 / QM 1276 / 107)</name>
    <dbReference type="NCBI Taxonomy" id="344612"/>
    <lineage>
        <taxon>Eukaryota</taxon>
        <taxon>Fungi</taxon>
        <taxon>Dikarya</taxon>
        <taxon>Ascomycota</taxon>
        <taxon>Pezizomycotina</taxon>
        <taxon>Eurotiomycetes</taxon>
        <taxon>Eurotiomycetidae</taxon>
        <taxon>Eurotiales</taxon>
        <taxon>Aspergillaceae</taxon>
        <taxon>Aspergillus</taxon>
        <taxon>Aspergillus subgen. Fumigati</taxon>
    </lineage>
</organism>
<dbReference type="HOGENOM" id="CLU_076409_0_1_1"/>
<dbReference type="eggNOG" id="KOG3316">
    <property type="taxonomic scope" value="Eukaryota"/>
</dbReference>
<dbReference type="STRING" id="344612.A1CM11"/>
<dbReference type="KEGG" id="act:ACLA_095310"/>
<dbReference type="SUPFAM" id="SSF111126">
    <property type="entry name" value="Ligand-binding domain in the NO signalling and Golgi transport"/>
    <property type="match status" value="1"/>
</dbReference>
<dbReference type="VEuPathDB" id="FungiDB:ACLA_095310"/>
<dbReference type="PANTHER" id="PTHR12817">
    <property type="entry name" value="TRAFFICKING PROTEIN PARTICLE COMPLEX SUBUNIT 6B"/>
    <property type="match status" value="1"/>
</dbReference>
<dbReference type="InterPro" id="IPR007194">
    <property type="entry name" value="TRAPP_component"/>
</dbReference>
<dbReference type="Gene3D" id="3.30.1380.20">
    <property type="entry name" value="Trafficking protein particle complex subunit 3"/>
    <property type="match status" value="1"/>
</dbReference>
<dbReference type="EMBL" id="DS027058">
    <property type="protein sequence ID" value="EAW08598.1"/>
    <property type="molecule type" value="Genomic_DNA"/>
</dbReference>
<accession>A1CM11</accession>
<dbReference type="OMA" id="CKEFWTA"/>
<dbReference type="GO" id="GO:0005802">
    <property type="term" value="C:trans-Golgi network"/>
    <property type="evidence" value="ECO:0007669"/>
    <property type="project" value="TreeGrafter"/>
</dbReference>
<dbReference type="FunFam" id="3.30.1380.20:FF:000020">
    <property type="entry name" value="Trafficking protein particle complex subunit 6B"/>
    <property type="match status" value="1"/>
</dbReference>
<comment type="similarity">
    <text evidence="1">Belongs to the TRAPP small subunits family. BET3 subfamily.</text>
</comment>